<keyword evidence="6" id="KW-1185">Reference proteome</keyword>
<dbReference type="CDD" id="cd00161">
    <property type="entry name" value="beta-trefoil_Ricin-like"/>
    <property type="match status" value="1"/>
</dbReference>
<reference evidence="5 6" key="1">
    <citation type="submission" date="2020-05" db="EMBL/GenBank/DDBJ databases">
        <title>Distinct polysaccharide utilization as determinants for interspecies competition between intestinal Prevotella spp.</title>
        <authorList>
            <person name="Galvez E.J.C."/>
            <person name="Iljazovic A."/>
            <person name="Strowig T."/>
        </authorList>
    </citation>
    <scope>NUCLEOTIDE SEQUENCE [LARGE SCALE GENOMIC DNA]</scope>
    <source>
        <strain evidence="5 6">PMUR</strain>
    </source>
</reference>
<evidence type="ECO:0000313" key="5">
    <source>
        <dbReference type="EMBL" id="NPD92549.1"/>
    </source>
</evidence>
<dbReference type="InterPro" id="IPR013320">
    <property type="entry name" value="ConA-like_dom_sf"/>
</dbReference>
<dbReference type="SMART" id="SM00560">
    <property type="entry name" value="LamGL"/>
    <property type="match status" value="1"/>
</dbReference>
<evidence type="ECO:0000256" key="1">
    <source>
        <dbReference type="ARBA" id="ARBA00022729"/>
    </source>
</evidence>
<feature type="domain" description="Fibronectin type-III" evidence="4">
    <location>
        <begin position="547"/>
        <end position="643"/>
    </location>
</feature>
<feature type="chain" id="PRO_5046915394" evidence="3">
    <location>
        <begin position="24"/>
        <end position="897"/>
    </location>
</feature>
<name>A0ABX2AQQ2_9BACT</name>
<keyword evidence="2" id="KW-1015">Disulfide bond</keyword>
<dbReference type="PROSITE" id="PS50231">
    <property type="entry name" value="RICIN_B_LECTIN"/>
    <property type="match status" value="1"/>
</dbReference>
<dbReference type="SUPFAM" id="SSF49265">
    <property type="entry name" value="Fibronectin type III"/>
    <property type="match status" value="1"/>
</dbReference>
<dbReference type="InterPro" id="IPR000772">
    <property type="entry name" value="Ricin_B_lectin"/>
</dbReference>
<keyword evidence="1 3" id="KW-0732">Signal</keyword>
<proteinExistence type="predicted"/>
<evidence type="ECO:0000256" key="3">
    <source>
        <dbReference type="SAM" id="SignalP"/>
    </source>
</evidence>
<dbReference type="EMBL" id="JABKKF010000009">
    <property type="protein sequence ID" value="NPD92549.1"/>
    <property type="molecule type" value="Genomic_DNA"/>
</dbReference>
<comment type="caution">
    <text evidence="5">The sequence shown here is derived from an EMBL/GenBank/DDBJ whole genome shotgun (WGS) entry which is preliminary data.</text>
</comment>
<evidence type="ECO:0000313" key="6">
    <source>
        <dbReference type="Proteomes" id="UP000714420"/>
    </source>
</evidence>
<dbReference type="InterPro" id="IPR003961">
    <property type="entry name" value="FN3_dom"/>
</dbReference>
<dbReference type="SUPFAM" id="SSF50370">
    <property type="entry name" value="Ricin B-like lectins"/>
    <property type="match status" value="1"/>
</dbReference>
<protein>
    <submittedName>
        <fullName evidence="5">Ricin-type beta-trefoil lectin domain protein</fullName>
    </submittedName>
</protein>
<feature type="signal peptide" evidence="3">
    <location>
        <begin position="1"/>
        <end position="23"/>
    </location>
</feature>
<dbReference type="Gene3D" id="2.80.10.50">
    <property type="match status" value="1"/>
</dbReference>
<dbReference type="InterPro" id="IPR035992">
    <property type="entry name" value="Ricin_B-like_lectins"/>
</dbReference>
<dbReference type="Gene3D" id="2.60.120.200">
    <property type="match status" value="1"/>
</dbReference>
<dbReference type="Pfam" id="PF14200">
    <property type="entry name" value="RicinB_lectin_2"/>
    <property type="match status" value="2"/>
</dbReference>
<dbReference type="InterPro" id="IPR006558">
    <property type="entry name" value="LamG-like"/>
</dbReference>
<organism evidence="5 6">
    <name type="scientific">Xylanibacter muris</name>
    <dbReference type="NCBI Taxonomy" id="2736290"/>
    <lineage>
        <taxon>Bacteria</taxon>
        <taxon>Pseudomonadati</taxon>
        <taxon>Bacteroidota</taxon>
        <taxon>Bacteroidia</taxon>
        <taxon>Bacteroidales</taxon>
        <taxon>Prevotellaceae</taxon>
        <taxon>Xylanibacter</taxon>
    </lineage>
</organism>
<dbReference type="InterPro" id="IPR013783">
    <property type="entry name" value="Ig-like_fold"/>
</dbReference>
<evidence type="ECO:0000256" key="2">
    <source>
        <dbReference type="ARBA" id="ARBA00023157"/>
    </source>
</evidence>
<evidence type="ECO:0000259" key="4">
    <source>
        <dbReference type="PROSITE" id="PS50853"/>
    </source>
</evidence>
<dbReference type="Gene3D" id="2.60.40.10">
    <property type="entry name" value="Immunoglobulins"/>
    <property type="match status" value="1"/>
</dbReference>
<dbReference type="RefSeq" id="WP_172275879.1">
    <property type="nucleotide sequence ID" value="NZ_CASGMU010000013.1"/>
</dbReference>
<dbReference type="InterPro" id="IPR017853">
    <property type="entry name" value="GH"/>
</dbReference>
<dbReference type="SUPFAM" id="SSF51445">
    <property type="entry name" value="(Trans)glycosidases"/>
    <property type="match status" value="1"/>
</dbReference>
<dbReference type="PROSITE" id="PS50853">
    <property type="entry name" value="FN3"/>
    <property type="match status" value="1"/>
</dbReference>
<dbReference type="SUPFAM" id="SSF49899">
    <property type="entry name" value="Concanavalin A-like lectins/glucanases"/>
    <property type="match status" value="1"/>
</dbReference>
<sequence>MRNKHFKRILLMLTCFPTTGTFAQTTDAGPATGYCLEANIVTDRTLSFSTDDEGLRLPIQWGLDTAWPDEGNMLRGIAFIGKENLSIARGSFQPSDLISNDGTLSEAQTKALNERLRLIGLSGVRDVVLNCDHEVLNRDNYVGKAEEWAKLIRATADYVQRRGYRVITVSPFNEPDYTPWGQGSKDDFRNVARLLKESPFFNNIRVSGGNTLNCDEALTWFNYMGDYIDEGNTHQLAGDFNHYADFFTQVRNAGKYATADELHNVMEAMVGVEYGMQSGIWWGFDGLARGEFCKASFGRRLAYSEDRPHWTAASVYRSPEGKVQAFGGTSERQANNSSYRFVSKDRDVYFDGYGPQREYIMELPGGTGYQKGQTNAERVVNITWGEDVQPAPINGRYIIMNKNSMKVISVLKGATNDGAAICQNQYSQKDYQQWDIKPVSSRIGGDFSYFTISCARDGKQLDVKNWSLTSGTDIILYGGDIGSNEQWYFEYAGGGDYYIVSRHSNLCLEMVNNSKIESAVVRQAAKNGKEGQKWRILPVWAACETDAPARPATPEAYGHPASVELRWNANTEKDVAGYMVLRAENRDADAPEWNTIGRKIQGTSFIDNTVEQGIQYLYKIKAIDQSDNISEASEETAGTTDGTKTMIARLDFENNMYDSTVNRFNCSHFKAPAFAEGKTGDYCLNLDGGKDYVQLPYQLGNMGEMTISTWVKWRGGNKWQRIFDFGNGEDQYMFLTPNNGSVMRLAMKNGGSEQTLDCNRPELNSWTHIAVVIGKESVALYVNGKKEAESTDMTIRPADFKPVLNYIGRSQYTSDPMLCAYIDDFRVYNHALSPAEVIACMENAADGIENITDRSDDMPAEYYSPGGTRLPNPQKGMNIIRRHMPDGTTETHKVIIK</sequence>
<dbReference type="Gene3D" id="3.20.20.80">
    <property type="entry name" value="Glycosidases"/>
    <property type="match status" value="1"/>
</dbReference>
<dbReference type="InterPro" id="IPR036116">
    <property type="entry name" value="FN3_sf"/>
</dbReference>
<dbReference type="Proteomes" id="UP000714420">
    <property type="component" value="Unassembled WGS sequence"/>
</dbReference>
<dbReference type="Pfam" id="PF13385">
    <property type="entry name" value="Laminin_G_3"/>
    <property type="match status" value="1"/>
</dbReference>
<accession>A0ABX2AQQ2</accession>
<gene>
    <name evidence="5" type="ORF">HPS56_09395</name>
</gene>